<evidence type="ECO:0000256" key="1">
    <source>
        <dbReference type="SAM" id="Phobius"/>
    </source>
</evidence>
<evidence type="ECO:0000313" key="2">
    <source>
        <dbReference type="EMBL" id="KAF2706291.1"/>
    </source>
</evidence>
<sequence length="66" mass="7278">MVTVLVISIVIAIAIVFVMVKLDPKMATYSLYMHPCTNTLASPCHYRWMGGLVISFGLQMHGCSCN</sequence>
<organism evidence="2 3">
    <name type="scientific">Pleomassaria siparia CBS 279.74</name>
    <dbReference type="NCBI Taxonomy" id="1314801"/>
    <lineage>
        <taxon>Eukaryota</taxon>
        <taxon>Fungi</taxon>
        <taxon>Dikarya</taxon>
        <taxon>Ascomycota</taxon>
        <taxon>Pezizomycotina</taxon>
        <taxon>Dothideomycetes</taxon>
        <taxon>Pleosporomycetidae</taxon>
        <taxon>Pleosporales</taxon>
        <taxon>Pleomassariaceae</taxon>
        <taxon>Pleomassaria</taxon>
    </lineage>
</organism>
<reference evidence="2" key="1">
    <citation type="journal article" date="2020" name="Stud. Mycol.">
        <title>101 Dothideomycetes genomes: a test case for predicting lifestyles and emergence of pathogens.</title>
        <authorList>
            <person name="Haridas S."/>
            <person name="Albert R."/>
            <person name="Binder M."/>
            <person name="Bloem J."/>
            <person name="Labutti K."/>
            <person name="Salamov A."/>
            <person name="Andreopoulos B."/>
            <person name="Baker S."/>
            <person name="Barry K."/>
            <person name="Bills G."/>
            <person name="Bluhm B."/>
            <person name="Cannon C."/>
            <person name="Castanera R."/>
            <person name="Culley D."/>
            <person name="Daum C."/>
            <person name="Ezra D."/>
            <person name="Gonzalez J."/>
            <person name="Henrissat B."/>
            <person name="Kuo A."/>
            <person name="Liang C."/>
            <person name="Lipzen A."/>
            <person name="Lutzoni F."/>
            <person name="Magnuson J."/>
            <person name="Mondo S."/>
            <person name="Nolan M."/>
            <person name="Ohm R."/>
            <person name="Pangilinan J."/>
            <person name="Park H.-J."/>
            <person name="Ramirez L."/>
            <person name="Alfaro M."/>
            <person name="Sun H."/>
            <person name="Tritt A."/>
            <person name="Yoshinaga Y."/>
            <person name="Zwiers L.-H."/>
            <person name="Turgeon B."/>
            <person name="Goodwin S."/>
            <person name="Spatafora J."/>
            <person name="Crous P."/>
            <person name="Grigoriev I."/>
        </authorList>
    </citation>
    <scope>NUCLEOTIDE SEQUENCE</scope>
    <source>
        <strain evidence="2">CBS 279.74</strain>
    </source>
</reference>
<protein>
    <submittedName>
        <fullName evidence="2">Uncharacterized protein</fullName>
    </submittedName>
</protein>
<keyword evidence="3" id="KW-1185">Reference proteome</keyword>
<keyword evidence="1" id="KW-0812">Transmembrane</keyword>
<accession>A0A6G1K1G4</accession>
<dbReference type="EMBL" id="MU005776">
    <property type="protein sequence ID" value="KAF2706291.1"/>
    <property type="molecule type" value="Genomic_DNA"/>
</dbReference>
<evidence type="ECO:0000313" key="3">
    <source>
        <dbReference type="Proteomes" id="UP000799428"/>
    </source>
</evidence>
<dbReference type="AlphaFoldDB" id="A0A6G1K1G4"/>
<keyword evidence="1" id="KW-1133">Transmembrane helix</keyword>
<dbReference type="Proteomes" id="UP000799428">
    <property type="component" value="Unassembled WGS sequence"/>
</dbReference>
<proteinExistence type="predicted"/>
<feature type="transmembrane region" description="Helical" evidence="1">
    <location>
        <begin position="6"/>
        <end position="23"/>
    </location>
</feature>
<keyword evidence="1" id="KW-0472">Membrane</keyword>
<gene>
    <name evidence="2" type="ORF">K504DRAFT_77628</name>
</gene>
<name>A0A6G1K1G4_9PLEO</name>